<feature type="binding site" evidence="9">
    <location>
        <position position="172"/>
    </location>
    <ligand>
        <name>Zn(2+)</name>
        <dbReference type="ChEBI" id="CHEBI:29105"/>
        <label>1</label>
    </ligand>
</feature>
<dbReference type="Gene3D" id="3.40.390.10">
    <property type="entry name" value="Collagenase (Catalytic Domain)"/>
    <property type="match status" value="1"/>
</dbReference>
<dbReference type="PANTHER" id="PTHR10201">
    <property type="entry name" value="MATRIX METALLOPROTEINASE"/>
    <property type="match status" value="1"/>
</dbReference>
<dbReference type="GO" id="GO:0008270">
    <property type="term" value="F:zinc ion binding"/>
    <property type="evidence" value="ECO:0007669"/>
    <property type="project" value="InterPro"/>
</dbReference>
<dbReference type="Gene3D" id="2.110.10.10">
    <property type="entry name" value="Hemopexin-like domain"/>
    <property type="match status" value="1"/>
</dbReference>
<feature type="active site" evidence="7">
    <location>
        <position position="219"/>
    </location>
</feature>
<evidence type="ECO:0000256" key="11">
    <source>
        <dbReference type="PROSITE-ProRule" id="PRU01011"/>
    </source>
</evidence>
<dbReference type="OrthoDB" id="406838at2759"/>
<dbReference type="PROSITE" id="PS51642">
    <property type="entry name" value="HEMOPEXIN_2"/>
    <property type="match status" value="1"/>
</dbReference>
<evidence type="ECO:0000313" key="14">
    <source>
        <dbReference type="EMBL" id="CAF0921783.1"/>
    </source>
</evidence>
<keyword evidence="2" id="KW-0645">Protease</keyword>
<evidence type="ECO:0000256" key="9">
    <source>
        <dbReference type="PIRSR" id="PIRSR621190-2"/>
    </source>
</evidence>
<feature type="binding site" evidence="8">
    <location>
        <position position="228"/>
    </location>
    <ligand>
        <name>Zn(2+)</name>
        <dbReference type="ChEBI" id="CHEBI:29105"/>
        <label>2</label>
        <note>catalytic</note>
    </ligand>
</feature>
<dbReference type="Pfam" id="PF00413">
    <property type="entry name" value="Peptidase_M10"/>
    <property type="match status" value="1"/>
</dbReference>
<gene>
    <name evidence="14" type="ORF">OXX778_LOCUS12423</name>
</gene>
<feature type="binding site" evidence="9">
    <location>
        <position position="236"/>
    </location>
    <ligand>
        <name>Zn(2+)</name>
        <dbReference type="ChEBI" id="CHEBI:29105"/>
        <label>2</label>
        <note>catalytic</note>
    </ligand>
</feature>
<dbReference type="CDD" id="cd04278">
    <property type="entry name" value="ZnMc_MMP"/>
    <property type="match status" value="1"/>
</dbReference>
<sequence length="582" mass="66202">MIIKYLLFGFLILKNLCQSDPISMHDALSYLSDYGYVFEQPKKNSSGPLSLGDTKKVLNNSLSLFQMAHGLKITGVLDEPTVKKIKSPRCGLPDFRSNGAVAFYKAVSKWRKKNLTYKLKNENEELKNETIRILREAFGHWSNVSSLTFIEIKNKTLKSDLTISFGSRNHSDNYPFDGPGGVLAHAFFPENGEIHFDEDEYFTDKQKAGTDLKIIAVHEFGHALGLEHSLEKGAVMNPFYQGYVENFQLGKDDINGIQFLYGKFGESTTTKTTSTNSPSLKTLITTKGNNVTTNNSTNKIHSSSTTTKTTNITTTKTANITTTKTTNVATTKITNITTTKSANITTTKSANITTTKSANITTSKNENITTTKIASITTSINTTTKRVVDKIMDFIPCHYTIEAVFLGPDLFTVYALVDSYGLFRFDVNLRIWVKDSLEQIYPNLPLNSRGGAIDDNQTIWFFHDDDIYAYQRGQLLPDYPKTAQSFFYPRHPYAATFRNKKIYIYKNYFAHEFDVKQLKVARMHRSGTIFKGIPFHIDAVFRYNGFYYFFDDEYYYKFDEKTNKVMDGYPKLKVDNWFLCKL</sequence>
<evidence type="ECO:0000256" key="12">
    <source>
        <dbReference type="SAM" id="SignalP"/>
    </source>
</evidence>
<reference evidence="14" key="1">
    <citation type="submission" date="2021-02" db="EMBL/GenBank/DDBJ databases">
        <authorList>
            <person name="Nowell W R."/>
        </authorList>
    </citation>
    <scope>NUCLEOTIDE SEQUENCE</scope>
    <source>
        <strain evidence="14">Ploen Becks lab</strain>
    </source>
</reference>
<dbReference type="AlphaFoldDB" id="A0A814AZQ8"/>
<feature type="domain" description="Peptidase metallopeptidase" evidence="13">
    <location>
        <begin position="106"/>
        <end position="263"/>
    </location>
</feature>
<dbReference type="InterPro" id="IPR024079">
    <property type="entry name" value="MetalloPept_cat_dom_sf"/>
</dbReference>
<feature type="modified residue" description="Phosphotyrosine; by PKDCC" evidence="10">
    <location>
        <position position="479"/>
    </location>
</feature>
<feature type="binding site" evidence="9">
    <location>
        <position position="540"/>
    </location>
    <ligand>
        <name>Ca(2+)</name>
        <dbReference type="ChEBI" id="CHEBI:29108"/>
        <label>5</label>
    </ligand>
</feature>
<keyword evidence="9" id="KW-0106">Calcium</keyword>
<keyword evidence="3 8" id="KW-0479">Metal-binding</keyword>
<accession>A0A814AZQ8</accession>
<feature type="signal peptide" evidence="12">
    <location>
        <begin position="1"/>
        <end position="19"/>
    </location>
</feature>
<dbReference type="GO" id="GO:0030574">
    <property type="term" value="P:collagen catabolic process"/>
    <property type="evidence" value="ECO:0007669"/>
    <property type="project" value="TreeGrafter"/>
</dbReference>
<evidence type="ECO:0000259" key="13">
    <source>
        <dbReference type="SMART" id="SM00235"/>
    </source>
</evidence>
<evidence type="ECO:0000313" key="15">
    <source>
        <dbReference type="Proteomes" id="UP000663879"/>
    </source>
</evidence>
<dbReference type="GO" id="GO:0006508">
    <property type="term" value="P:proteolysis"/>
    <property type="evidence" value="ECO:0007669"/>
    <property type="project" value="UniProtKB-KW"/>
</dbReference>
<feature type="binding site" evidence="9">
    <location>
        <position position="195"/>
    </location>
    <ligand>
        <name>Zn(2+)</name>
        <dbReference type="ChEBI" id="CHEBI:29105"/>
        <label>1</label>
    </ligand>
</feature>
<feature type="binding site" evidence="9">
    <location>
        <position position="185"/>
    </location>
    <ligand>
        <name>Zn(2+)</name>
        <dbReference type="ChEBI" id="CHEBI:29105"/>
        <label>1</label>
    </ligand>
</feature>
<dbReference type="InterPro" id="IPR033739">
    <property type="entry name" value="M10A_MMP"/>
</dbReference>
<feature type="binding site" evidence="8">
    <location>
        <position position="222"/>
    </location>
    <ligand>
        <name>Zn(2+)</name>
        <dbReference type="ChEBI" id="CHEBI:29105"/>
        <label>2</label>
        <note>catalytic</note>
    </ligand>
</feature>
<evidence type="ECO:0000256" key="3">
    <source>
        <dbReference type="ARBA" id="ARBA00022723"/>
    </source>
</evidence>
<dbReference type="EMBL" id="CAJNOC010002249">
    <property type="protein sequence ID" value="CAF0921783.1"/>
    <property type="molecule type" value="Genomic_DNA"/>
</dbReference>
<dbReference type="InterPro" id="IPR021190">
    <property type="entry name" value="Pept_M10A"/>
</dbReference>
<dbReference type="GO" id="GO:0004222">
    <property type="term" value="F:metalloendopeptidase activity"/>
    <property type="evidence" value="ECO:0007669"/>
    <property type="project" value="InterPro"/>
</dbReference>
<feature type="binding site" evidence="9">
    <location>
        <position position="538"/>
    </location>
    <ligand>
        <name>Ca(2+)</name>
        <dbReference type="ChEBI" id="CHEBI:29108"/>
        <label>4</label>
    </ligand>
</feature>
<dbReference type="SUPFAM" id="SSF50923">
    <property type="entry name" value="Hemopexin-like domain"/>
    <property type="match status" value="1"/>
</dbReference>
<dbReference type="SUPFAM" id="SSF55486">
    <property type="entry name" value="Metalloproteases ('zincins'), catalytic domain"/>
    <property type="match status" value="1"/>
</dbReference>
<feature type="binding site" evidence="8">
    <location>
        <position position="218"/>
    </location>
    <ligand>
        <name>Zn(2+)</name>
        <dbReference type="ChEBI" id="CHEBI:29105"/>
        <label>2</label>
        <note>catalytic</note>
    </ligand>
</feature>
<evidence type="ECO:0000256" key="4">
    <source>
        <dbReference type="ARBA" id="ARBA00022801"/>
    </source>
</evidence>
<evidence type="ECO:0000256" key="6">
    <source>
        <dbReference type="ARBA" id="ARBA00023049"/>
    </source>
</evidence>
<dbReference type="FunFam" id="3.40.390.10:FF:000091">
    <property type="entry name" value="Matrix metalloproteinase-16-like Protein"/>
    <property type="match status" value="1"/>
</dbReference>
<comment type="cofactor">
    <cofactor evidence="9">
        <name>Zn(2+)</name>
        <dbReference type="ChEBI" id="CHEBI:29105"/>
    </cofactor>
    <text evidence="9">Binds 2 Zn(2+) ions per subunit.</text>
</comment>
<dbReference type="SMART" id="SM00235">
    <property type="entry name" value="ZnMc"/>
    <property type="match status" value="1"/>
</dbReference>
<evidence type="ECO:0000256" key="1">
    <source>
        <dbReference type="ARBA" id="ARBA00010370"/>
    </source>
</evidence>
<feature type="chain" id="PRO_5032739155" description="Peptidase metallopeptidase domain-containing protein" evidence="12">
    <location>
        <begin position="20"/>
        <end position="582"/>
    </location>
</feature>
<keyword evidence="12" id="KW-0732">Signal</keyword>
<feature type="binding site" evidence="9">
    <location>
        <position position="200"/>
    </location>
    <ligand>
        <name>Ca(2+)</name>
        <dbReference type="ChEBI" id="CHEBI:29108"/>
        <label>1</label>
    </ligand>
</feature>
<feature type="binding site" evidence="9">
    <location>
        <position position="495"/>
    </location>
    <ligand>
        <name>Ca(2+)</name>
        <dbReference type="ChEBI" id="CHEBI:29108"/>
        <label>5</label>
    </ligand>
</feature>
<evidence type="ECO:0000256" key="7">
    <source>
        <dbReference type="PIRSR" id="PIRSR001191-1"/>
    </source>
</evidence>
<comment type="similarity">
    <text evidence="1">Belongs to the peptidase M10A family.</text>
</comment>
<feature type="binding site" evidence="9">
    <location>
        <position position="170"/>
    </location>
    <ligand>
        <name>Zn(2+)</name>
        <dbReference type="ChEBI" id="CHEBI:29105"/>
        <label>1</label>
    </ligand>
</feature>
<feature type="binding site" evidence="9">
    <location>
        <position position="178"/>
    </location>
    <ligand>
        <name>Ca(2+)</name>
        <dbReference type="ChEBI" id="CHEBI:29108"/>
        <label>3</label>
    </ligand>
</feature>
<name>A0A814AZQ8_9BILA</name>
<dbReference type="Pfam" id="PF00045">
    <property type="entry name" value="Hemopexin"/>
    <property type="match status" value="1"/>
</dbReference>
<proteinExistence type="inferred from homology"/>
<dbReference type="SMART" id="SM00120">
    <property type="entry name" value="HX"/>
    <property type="match status" value="3"/>
</dbReference>
<dbReference type="InterPro" id="IPR018487">
    <property type="entry name" value="Hemopexin-like_repeat"/>
</dbReference>
<keyword evidence="6" id="KW-0482">Metalloprotease</keyword>
<dbReference type="Proteomes" id="UP000663879">
    <property type="component" value="Unassembled WGS sequence"/>
</dbReference>
<feature type="repeat" description="Hemopexin" evidence="11">
    <location>
        <begin position="534"/>
        <end position="580"/>
    </location>
</feature>
<evidence type="ECO:0000256" key="8">
    <source>
        <dbReference type="PIRSR" id="PIRSR001191-2"/>
    </source>
</evidence>
<dbReference type="GO" id="GO:0030198">
    <property type="term" value="P:extracellular matrix organization"/>
    <property type="evidence" value="ECO:0007669"/>
    <property type="project" value="TreeGrafter"/>
</dbReference>
<evidence type="ECO:0000256" key="10">
    <source>
        <dbReference type="PIRSR" id="PIRSR621190-4"/>
    </source>
</evidence>
<dbReference type="PRINTS" id="PR00138">
    <property type="entry name" value="MATRIXIN"/>
</dbReference>
<comment type="cofactor">
    <cofactor evidence="9">
        <name>Ca(2+)</name>
        <dbReference type="ChEBI" id="CHEBI:29108"/>
    </cofactor>
    <text evidence="9">Can bind about 5 Ca(2+) ions per subunit.</text>
</comment>
<feature type="binding site" evidence="9">
    <location>
        <position position="160"/>
    </location>
    <ligand>
        <name>Ca(2+)</name>
        <dbReference type="ChEBI" id="CHEBI:29108"/>
        <label>2</label>
    </ligand>
</feature>
<organism evidence="14 15">
    <name type="scientific">Brachionus calyciflorus</name>
    <dbReference type="NCBI Taxonomy" id="104777"/>
    <lineage>
        <taxon>Eukaryota</taxon>
        <taxon>Metazoa</taxon>
        <taxon>Spiralia</taxon>
        <taxon>Gnathifera</taxon>
        <taxon>Rotifera</taxon>
        <taxon>Eurotatoria</taxon>
        <taxon>Monogononta</taxon>
        <taxon>Pseudotrocha</taxon>
        <taxon>Ploima</taxon>
        <taxon>Brachionidae</taxon>
        <taxon>Brachionus</taxon>
    </lineage>
</organism>
<dbReference type="PIRSF" id="PIRSF001191">
    <property type="entry name" value="Peptidase_M10A_matrix"/>
    <property type="match status" value="1"/>
</dbReference>
<protein>
    <recommendedName>
        <fullName evidence="13">Peptidase metallopeptidase domain-containing protein</fullName>
    </recommendedName>
</protein>
<feature type="binding site" description="in inhibited form" evidence="9">
    <location>
        <position position="90"/>
    </location>
    <ligand>
        <name>Zn(2+)</name>
        <dbReference type="ChEBI" id="CHEBI:29105"/>
        <label>2</label>
        <note>catalytic</note>
    </ligand>
</feature>
<keyword evidence="5 8" id="KW-0862">Zinc</keyword>
<dbReference type="InterPro" id="IPR036365">
    <property type="entry name" value="PGBD-like_sf"/>
</dbReference>
<feature type="binding site" evidence="9">
    <location>
        <position position="177"/>
    </location>
    <ligand>
        <name>Ca(2+)</name>
        <dbReference type="ChEBI" id="CHEBI:29108"/>
        <label>3</label>
    </ligand>
</feature>
<dbReference type="InterPro" id="IPR006026">
    <property type="entry name" value="Peptidase_Metallo"/>
</dbReference>
<dbReference type="InterPro" id="IPR036375">
    <property type="entry name" value="Hemopexin-like_dom_sf"/>
</dbReference>
<dbReference type="PANTHER" id="PTHR10201:SF323">
    <property type="entry name" value="MATRIX METALLOPROTEINASE-21"/>
    <property type="match status" value="1"/>
</dbReference>
<dbReference type="InterPro" id="IPR001818">
    <property type="entry name" value="Pept_M10_metallopeptidase"/>
</dbReference>
<comment type="caution">
    <text evidence="14">The sequence shown here is derived from an EMBL/GenBank/DDBJ whole genome shotgun (WGS) entry which is preliminary data.</text>
</comment>
<keyword evidence="15" id="KW-1185">Reference proteome</keyword>
<feature type="binding site" evidence="9">
    <location>
        <position position="200"/>
    </location>
    <ligand>
        <name>Ca(2+)</name>
        <dbReference type="ChEBI" id="CHEBI:29108"/>
        <label>3</label>
    </ligand>
</feature>
<dbReference type="GO" id="GO:0031012">
    <property type="term" value="C:extracellular matrix"/>
    <property type="evidence" value="ECO:0007669"/>
    <property type="project" value="InterPro"/>
</dbReference>
<keyword evidence="4" id="KW-0378">Hydrolase</keyword>
<evidence type="ECO:0000256" key="5">
    <source>
        <dbReference type="ARBA" id="ARBA00022833"/>
    </source>
</evidence>
<feature type="binding site" evidence="9">
    <location>
        <position position="197"/>
    </location>
    <ligand>
        <name>Ca(2+)</name>
        <dbReference type="ChEBI" id="CHEBI:29108"/>
        <label>3</label>
    </ligand>
</feature>
<evidence type="ECO:0000256" key="2">
    <source>
        <dbReference type="ARBA" id="ARBA00022670"/>
    </source>
</evidence>
<dbReference type="SUPFAM" id="SSF47090">
    <property type="entry name" value="PGBD-like"/>
    <property type="match status" value="1"/>
</dbReference>